<dbReference type="AlphaFoldDB" id="A0A927D2U0"/>
<sequence>MKLFNVGAARPAINLARASAANDLVQRTLAQHGLAAPVGQAGQTDVTHMPWVNDMLAKLSGARPQSGSLHDPVPDGAVFQGDTFACASGSRRYRLYVPASASDGAQGVVMMLHGCTQTPEDFAAGTGMNALADLNGFVVVYPAQSRGDNAQSCWNWFSRGDQRRGRGEPAILAGLAQQVSAKYGVTRDETFVAGLSAGAAMAVILGETYGDVFSAVGAHSGLPMGSAKDVPSAFAAMAGSALVSPDPVASCHRVRTILFHGSADRTVHPSNADGIARRVCNAGSGQSVETSMTGETAGRTYTRNISSDAGGCGFLEHWIVEGLGHAWSGGQPNGSYTDPRGPDASSEMIRFFFENAREDI</sequence>
<name>A0A927D2U0_9RHOB</name>
<dbReference type="SUPFAM" id="SSF53474">
    <property type="entry name" value="alpha/beta-Hydrolases"/>
    <property type="match status" value="2"/>
</dbReference>
<dbReference type="InterPro" id="IPR050955">
    <property type="entry name" value="Plant_Biomass_Hydrol_Est"/>
</dbReference>
<accession>A0A927D2U0</accession>
<reference evidence="3" key="1">
    <citation type="submission" date="2020-08" db="EMBL/GenBank/DDBJ databases">
        <title>Sulfitobacter aestuariivivens sp. nov., isolated from a tidal flat.</title>
        <authorList>
            <person name="Park S."/>
            <person name="Yoon J.-H."/>
        </authorList>
    </citation>
    <scope>NUCLEOTIDE SEQUENCE</scope>
    <source>
        <strain evidence="3">TSTF-M16</strain>
    </source>
</reference>
<evidence type="ECO:0000256" key="2">
    <source>
        <dbReference type="ARBA" id="ARBA00022801"/>
    </source>
</evidence>
<keyword evidence="4" id="KW-1185">Reference proteome</keyword>
<evidence type="ECO:0000256" key="1">
    <source>
        <dbReference type="ARBA" id="ARBA00022729"/>
    </source>
</evidence>
<dbReference type="Gene3D" id="3.40.50.1820">
    <property type="entry name" value="alpha/beta hydrolase"/>
    <property type="match status" value="1"/>
</dbReference>
<dbReference type="Proteomes" id="UP000635142">
    <property type="component" value="Unassembled WGS sequence"/>
</dbReference>
<dbReference type="PANTHER" id="PTHR43037:SF1">
    <property type="entry name" value="BLL1128 PROTEIN"/>
    <property type="match status" value="1"/>
</dbReference>
<dbReference type="GO" id="GO:0016787">
    <property type="term" value="F:hydrolase activity"/>
    <property type="evidence" value="ECO:0007669"/>
    <property type="project" value="UniProtKB-KW"/>
</dbReference>
<dbReference type="NCBIfam" id="TIGR01840">
    <property type="entry name" value="esterase_phb"/>
    <property type="match status" value="1"/>
</dbReference>
<dbReference type="RefSeq" id="WP_191075004.1">
    <property type="nucleotide sequence ID" value="NZ_JACTAG010000001.1"/>
</dbReference>
<gene>
    <name evidence="3" type="ORF">H9Q16_09195</name>
</gene>
<dbReference type="InterPro" id="IPR010126">
    <property type="entry name" value="Esterase_phb"/>
</dbReference>
<proteinExistence type="predicted"/>
<evidence type="ECO:0000313" key="4">
    <source>
        <dbReference type="Proteomes" id="UP000635142"/>
    </source>
</evidence>
<evidence type="ECO:0000313" key="3">
    <source>
        <dbReference type="EMBL" id="MBD3664095.1"/>
    </source>
</evidence>
<protein>
    <submittedName>
        <fullName evidence="3">PHB depolymerase family esterase</fullName>
    </submittedName>
</protein>
<comment type="caution">
    <text evidence="3">The sequence shown here is derived from an EMBL/GenBank/DDBJ whole genome shotgun (WGS) entry which is preliminary data.</text>
</comment>
<dbReference type="InterPro" id="IPR029058">
    <property type="entry name" value="AB_hydrolase_fold"/>
</dbReference>
<dbReference type="Pfam" id="PF10503">
    <property type="entry name" value="Esterase_PHB"/>
    <property type="match status" value="1"/>
</dbReference>
<keyword evidence="2" id="KW-0378">Hydrolase</keyword>
<dbReference type="GO" id="GO:0005576">
    <property type="term" value="C:extracellular region"/>
    <property type="evidence" value="ECO:0007669"/>
    <property type="project" value="InterPro"/>
</dbReference>
<dbReference type="EMBL" id="JACTAG010000001">
    <property type="protein sequence ID" value="MBD3664095.1"/>
    <property type="molecule type" value="Genomic_DNA"/>
</dbReference>
<organism evidence="3 4">
    <name type="scientific">Sulfitobacter aestuariivivens</name>
    <dbReference type="NCBI Taxonomy" id="2766981"/>
    <lineage>
        <taxon>Bacteria</taxon>
        <taxon>Pseudomonadati</taxon>
        <taxon>Pseudomonadota</taxon>
        <taxon>Alphaproteobacteria</taxon>
        <taxon>Rhodobacterales</taxon>
        <taxon>Roseobacteraceae</taxon>
        <taxon>Sulfitobacter</taxon>
    </lineage>
</organism>
<dbReference type="PANTHER" id="PTHR43037">
    <property type="entry name" value="UNNAMED PRODUCT-RELATED"/>
    <property type="match status" value="1"/>
</dbReference>
<keyword evidence="1" id="KW-0732">Signal</keyword>